<gene>
    <name evidence="2" type="ORF">H9746_05905</name>
</gene>
<dbReference type="Proteomes" id="UP000886808">
    <property type="component" value="Unassembled WGS sequence"/>
</dbReference>
<name>A0A9D1TIH3_9FIRM</name>
<evidence type="ECO:0000313" key="3">
    <source>
        <dbReference type="Proteomes" id="UP000886808"/>
    </source>
</evidence>
<keyword evidence="1" id="KW-0472">Membrane</keyword>
<keyword evidence="1" id="KW-1133">Transmembrane helix</keyword>
<organism evidence="2 3">
    <name type="scientific">Candidatus Butyricicoccus avistercoris</name>
    <dbReference type="NCBI Taxonomy" id="2838518"/>
    <lineage>
        <taxon>Bacteria</taxon>
        <taxon>Bacillati</taxon>
        <taxon>Bacillota</taxon>
        <taxon>Clostridia</taxon>
        <taxon>Eubacteriales</taxon>
        <taxon>Butyricicoccaceae</taxon>
        <taxon>Butyricicoccus</taxon>
    </lineage>
</organism>
<accession>A0A9D1TIH3</accession>
<evidence type="ECO:0000313" key="2">
    <source>
        <dbReference type="EMBL" id="HIV62356.1"/>
    </source>
</evidence>
<reference evidence="2" key="1">
    <citation type="journal article" date="2021" name="PeerJ">
        <title>Extensive microbial diversity within the chicken gut microbiome revealed by metagenomics and culture.</title>
        <authorList>
            <person name="Gilroy R."/>
            <person name="Ravi A."/>
            <person name="Getino M."/>
            <person name="Pursley I."/>
            <person name="Horton D.L."/>
            <person name="Alikhan N.F."/>
            <person name="Baker D."/>
            <person name="Gharbi K."/>
            <person name="Hall N."/>
            <person name="Watson M."/>
            <person name="Adriaenssens E.M."/>
            <person name="Foster-Nyarko E."/>
            <person name="Jarju S."/>
            <person name="Secka A."/>
            <person name="Antonio M."/>
            <person name="Oren A."/>
            <person name="Chaudhuri R.R."/>
            <person name="La Ragione R."/>
            <person name="Hildebrand F."/>
            <person name="Pallen M.J."/>
        </authorList>
    </citation>
    <scope>NUCLEOTIDE SEQUENCE</scope>
    <source>
        <strain evidence="2">CHK193-4272</strain>
    </source>
</reference>
<dbReference type="EMBL" id="DXIE01000033">
    <property type="protein sequence ID" value="HIV62356.1"/>
    <property type="molecule type" value="Genomic_DNA"/>
</dbReference>
<dbReference type="AlphaFoldDB" id="A0A9D1TIH3"/>
<reference evidence="2" key="2">
    <citation type="submission" date="2021-04" db="EMBL/GenBank/DDBJ databases">
        <authorList>
            <person name="Gilroy R."/>
        </authorList>
    </citation>
    <scope>NUCLEOTIDE SEQUENCE</scope>
    <source>
        <strain evidence="2">CHK193-4272</strain>
    </source>
</reference>
<proteinExistence type="predicted"/>
<protein>
    <submittedName>
        <fullName evidence="2">DUF4860 domain-containing protein</fullName>
    </submittedName>
</protein>
<comment type="caution">
    <text evidence="2">The sequence shown here is derived from an EMBL/GenBank/DDBJ whole genome shotgun (WGS) entry which is preliminary data.</text>
</comment>
<keyword evidence="1" id="KW-0812">Transmembrane</keyword>
<feature type="transmembrane region" description="Helical" evidence="1">
    <location>
        <begin position="12"/>
        <end position="31"/>
    </location>
</feature>
<evidence type="ECO:0000256" key="1">
    <source>
        <dbReference type="SAM" id="Phobius"/>
    </source>
</evidence>
<sequence>MRISAIIRHRAGTTFVFIFFLIFLLCSLLLIPRITNVYEGIITRADNTQSESIVLEHLLGAVKRADNQNSISVTSLADSTPALAITKNNITWLYYCKDGYLYIQNSRKSELYAERLCEAGIMYLSQKDNMISVEYISQNNNVQTLILTPRSGIVGGAN</sequence>